<organism evidence="3 4">
    <name type="scientific">Rubrivivax benzoatilyticus</name>
    <dbReference type="NCBI Taxonomy" id="316997"/>
    <lineage>
        <taxon>Bacteria</taxon>
        <taxon>Pseudomonadati</taxon>
        <taxon>Pseudomonadota</taxon>
        <taxon>Betaproteobacteria</taxon>
        <taxon>Burkholderiales</taxon>
        <taxon>Sphaerotilaceae</taxon>
        <taxon>Rubrivivax</taxon>
    </lineage>
</organism>
<protein>
    <submittedName>
        <fullName evidence="3">Type IV pilus biogenesis/stability protein PilW</fullName>
    </submittedName>
</protein>
<dbReference type="PROSITE" id="PS50005">
    <property type="entry name" value="TPR"/>
    <property type="match status" value="2"/>
</dbReference>
<reference evidence="3 4" key="1">
    <citation type="submission" date="2020-03" db="EMBL/GenBank/DDBJ databases">
        <title>Rubrivivax benzoatilyticus JA2 (sequenced after 10 years sub-culturing).</title>
        <authorList>
            <person name="Gupta D."/>
            <person name="Chintalapati S."/>
            <person name="Chintalapati V.R."/>
        </authorList>
    </citation>
    <scope>NUCLEOTIDE SEQUENCE [LARGE SCALE GENOMIC DNA]</scope>
    <source>
        <strain evidence="3 4">JA2-Mal</strain>
    </source>
</reference>
<feature type="signal peptide" evidence="2">
    <location>
        <begin position="1"/>
        <end position="23"/>
    </location>
</feature>
<dbReference type="EMBL" id="JAAOCD010000003">
    <property type="protein sequence ID" value="NHK98270.1"/>
    <property type="molecule type" value="Genomic_DNA"/>
</dbReference>
<accession>A0ABX0HTC8</accession>
<name>A0ABX0HTC8_9BURK</name>
<dbReference type="Pfam" id="PF13432">
    <property type="entry name" value="TPR_16"/>
    <property type="match status" value="1"/>
</dbReference>
<dbReference type="PANTHER" id="PTHR12558:SF13">
    <property type="entry name" value="CELL DIVISION CYCLE PROTEIN 27 HOMOLOG"/>
    <property type="match status" value="1"/>
</dbReference>
<dbReference type="Pfam" id="PF14559">
    <property type="entry name" value="TPR_19"/>
    <property type="match status" value="1"/>
</dbReference>
<keyword evidence="4" id="KW-1185">Reference proteome</keyword>
<gene>
    <name evidence="3" type="primary">pilW</name>
    <name evidence="3" type="ORF">G7087_07775</name>
</gene>
<proteinExistence type="predicted"/>
<keyword evidence="2" id="KW-0732">Signal</keyword>
<dbReference type="PANTHER" id="PTHR12558">
    <property type="entry name" value="CELL DIVISION CYCLE 16,23,27"/>
    <property type="match status" value="1"/>
</dbReference>
<dbReference type="InterPro" id="IPR013360">
    <property type="entry name" value="Pilus_4_PilW"/>
</dbReference>
<comment type="caution">
    <text evidence="3">The sequence shown here is derived from an EMBL/GenBank/DDBJ whole genome shotgun (WGS) entry which is preliminary data.</text>
</comment>
<feature type="chain" id="PRO_5046291947" evidence="2">
    <location>
        <begin position="24"/>
        <end position="267"/>
    </location>
</feature>
<dbReference type="RefSeq" id="WP_009858786.1">
    <property type="nucleotide sequence ID" value="NZ_JAAOCD010000003.1"/>
</dbReference>
<dbReference type="InterPro" id="IPR019734">
    <property type="entry name" value="TPR_rpt"/>
</dbReference>
<dbReference type="Gene3D" id="1.25.40.10">
    <property type="entry name" value="Tetratricopeptide repeat domain"/>
    <property type="match status" value="1"/>
</dbReference>
<dbReference type="NCBIfam" id="TIGR02521">
    <property type="entry name" value="type_IV_pilW"/>
    <property type="match status" value="1"/>
</dbReference>
<feature type="repeat" description="TPR" evidence="1">
    <location>
        <begin position="48"/>
        <end position="81"/>
    </location>
</feature>
<evidence type="ECO:0000313" key="3">
    <source>
        <dbReference type="EMBL" id="NHK98270.1"/>
    </source>
</evidence>
<evidence type="ECO:0000256" key="2">
    <source>
        <dbReference type="SAM" id="SignalP"/>
    </source>
</evidence>
<dbReference type="SMART" id="SM00028">
    <property type="entry name" value="TPR"/>
    <property type="match status" value="5"/>
</dbReference>
<dbReference type="SUPFAM" id="SSF48452">
    <property type="entry name" value="TPR-like"/>
    <property type="match status" value="1"/>
</dbReference>
<evidence type="ECO:0000313" key="4">
    <source>
        <dbReference type="Proteomes" id="UP000802098"/>
    </source>
</evidence>
<sequence length="267" mass="29677">MTRRLLASLAMLACLGTLLPACVTEPPAGGSVRDARPSNDPADVERRAKVRLELASAYFARGQTETALNEVKQALAARPDMPEALGLRGLIYAALGENRLAEESFQRALSLAPRDGDMRHNYGWFLCQQRRYADADREFDAAMALPQYRGGSRTLLAKGVCDAREGRWADAESALMRSFQLDPGNAATSFNLADTLYRRGEYERARFYVQRVNAVAEQSSPSSLWLAARIERRLGNLAGAREFGRQVRDRFPQSPEAALFEQGRFDD</sequence>
<dbReference type="Proteomes" id="UP000802098">
    <property type="component" value="Unassembled WGS sequence"/>
</dbReference>
<dbReference type="InterPro" id="IPR011990">
    <property type="entry name" value="TPR-like_helical_dom_sf"/>
</dbReference>
<evidence type="ECO:0000256" key="1">
    <source>
        <dbReference type="PROSITE-ProRule" id="PRU00339"/>
    </source>
</evidence>
<keyword evidence="1" id="KW-0802">TPR repeat</keyword>
<feature type="repeat" description="TPR" evidence="1">
    <location>
        <begin position="82"/>
        <end position="115"/>
    </location>
</feature>